<dbReference type="Gene3D" id="3.90.180.10">
    <property type="entry name" value="Medium-chain alcohol dehydrogenases, catalytic domain"/>
    <property type="match status" value="1"/>
</dbReference>
<dbReference type="GO" id="GO:0008270">
    <property type="term" value="F:zinc ion binding"/>
    <property type="evidence" value="ECO:0007669"/>
    <property type="project" value="InterPro"/>
</dbReference>
<comment type="caution">
    <text evidence="3">The sequence shown here is derived from an EMBL/GenBank/DDBJ whole genome shotgun (WGS) entry which is preliminary data.</text>
</comment>
<dbReference type="Pfam" id="PF08240">
    <property type="entry name" value="ADH_N"/>
    <property type="match status" value="1"/>
</dbReference>
<dbReference type="PANTHER" id="PTHR11695">
    <property type="entry name" value="ALCOHOL DEHYDROGENASE RELATED"/>
    <property type="match status" value="1"/>
</dbReference>
<dbReference type="CDD" id="cd05289">
    <property type="entry name" value="MDR_like_2"/>
    <property type="match status" value="1"/>
</dbReference>
<dbReference type="GO" id="GO:0016491">
    <property type="term" value="F:oxidoreductase activity"/>
    <property type="evidence" value="ECO:0007669"/>
    <property type="project" value="UniProtKB-KW"/>
</dbReference>
<proteinExistence type="predicted"/>
<evidence type="ECO:0000313" key="4">
    <source>
        <dbReference type="Proteomes" id="UP000486760"/>
    </source>
</evidence>
<dbReference type="InterPro" id="IPR050700">
    <property type="entry name" value="YIM1/Zinc_Alcohol_DH_Fams"/>
</dbReference>
<evidence type="ECO:0000256" key="1">
    <source>
        <dbReference type="ARBA" id="ARBA00023002"/>
    </source>
</evidence>
<dbReference type="SMART" id="SM00829">
    <property type="entry name" value="PKS_ER"/>
    <property type="match status" value="1"/>
</dbReference>
<dbReference type="PROSITE" id="PS01162">
    <property type="entry name" value="QOR_ZETA_CRYSTAL"/>
    <property type="match status" value="1"/>
</dbReference>
<dbReference type="RefSeq" id="WP_149330011.1">
    <property type="nucleotide sequence ID" value="NZ_VTPY01000008.1"/>
</dbReference>
<accession>A0A7V7FZV6</accession>
<dbReference type="Proteomes" id="UP000486760">
    <property type="component" value="Unassembled WGS sequence"/>
</dbReference>
<sequence>MKATYFMQTGGPEVLQYGELPDPEPGAGEIVVDIQAASVNGVDWKIRSGRYKEITRFPYVLGRDFSGVVAALGEGVEGLPVGTPVFGVCETTDDGAYAEKIAINATNVARKPDSVSHVEAAALALAGLTAIVSIEHTLNIQSGEHVLIQGGAGGVGSFAIQLARHLGAKVTTTASAANHDYLLSLGAQQAIDYRTQDFTRCVSACDAVLDTIGGEVAERSFRVLRSGGRAAFIASGPKAPTPARSDVQALRPQVNRDSAYLERIMALLESRAIQVPEITTFALEDAAKAHCVSESRHLRGKLVLEVKR</sequence>
<evidence type="ECO:0000259" key="2">
    <source>
        <dbReference type="SMART" id="SM00829"/>
    </source>
</evidence>
<dbReference type="Pfam" id="PF13602">
    <property type="entry name" value="ADH_zinc_N_2"/>
    <property type="match status" value="1"/>
</dbReference>
<organism evidence="3 4">
    <name type="scientific">Billgrantia pellis</name>
    <dbReference type="NCBI Taxonomy" id="2606936"/>
    <lineage>
        <taxon>Bacteria</taxon>
        <taxon>Pseudomonadati</taxon>
        <taxon>Pseudomonadota</taxon>
        <taxon>Gammaproteobacteria</taxon>
        <taxon>Oceanospirillales</taxon>
        <taxon>Halomonadaceae</taxon>
        <taxon>Billgrantia</taxon>
    </lineage>
</organism>
<dbReference type="InterPro" id="IPR020843">
    <property type="entry name" value="ER"/>
</dbReference>
<feature type="domain" description="Enoyl reductase (ER)" evidence="2">
    <location>
        <begin position="10"/>
        <end position="304"/>
    </location>
</feature>
<dbReference type="Gene3D" id="3.40.50.720">
    <property type="entry name" value="NAD(P)-binding Rossmann-like Domain"/>
    <property type="match status" value="1"/>
</dbReference>
<dbReference type="InterPro" id="IPR011032">
    <property type="entry name" value="GroES-like_sf"/>
</dbReference>
<dbReference type="InterPro" id="IPR013154">
    <property type="entry name" value="ADH-like_N"/>
</dbReference>
<gene>
    <name evidence="3" type="ORF">F0A17_19385</name>
</gene>
<dbReference type="SUPFAM" id="SSF50129">
    <property type="entry name" value="GroES-like"/>
    <property type="match status" value="1"/>
</dbReference>
<keyword evidence="1" id="KW-0560">Oxidoreductase</keyword>
<keyword evidence="4" id="KW-1185">Reference proteome</keyword>
<dbReference type="PANTHER" id="PTHR11695:SF294">
    <property type="entry name" value="RETICULON-4-INTERACTING PROTEIN 1, MITOCHONDRIAL"/>
    <property type="match status" value="1"/>
</dbReference>
<name>A0A7V7FZV6_9GAMM</name>
<dbReference type="AlphaFoldDB" id="A0A7V7FZV6"/>
<evidence type="ECO:0000313" key="3">
    <source>
        <dbReference type="EMBL" id="KAA0010047.1"/>
    </source>
</evidence>
<dbReference type="EMBL" id="VTPY01000008">
    <property type="protein sequence ID" value="KAA0010047.1"/>
    <property type="molecule type" value="Genomic_DNA"/>
</dbReference>
<reference evidence="3 4" key="1">
    <citation type="submission" date="2019-08" db="EMBL/GenBank/DDBJ databases">
        <title>Bioinformatics analysis of the strain L3 and L5.</title>
        <authorList>
            <person name="Li X."/>
        </authorList>
    </citation>
    <scope>NUCLEOTIDE SEQUENCE [LARGE SCALE GENOMIC DNA]</scope>
    <source>
        <strain evidence="3 4">L5</strain>
    </source>
</reference>
<protein>
    <submittedName>
        <fullName evidence="3">NADP-dependent oxidoreductase</fullName>
    </submittedName>
</protein>
<dbReference type="InterPro" id="IPR002364">
    <property type="entry name" value="Quin_OxRdtase/zeta-crystal_CS"/>
</dbReference>
<dbReference type="InterPro" id="IPR036291">
    <property type="entry name" value="NAD(P)-bd_dom_sf"/>
</dbReference>
<dbReference type="SUPFAM" id="SSF51735">
    <property type="entry name" value="NAD(P)-binding Rossmann-fold domains"/>
    <property type="match status" value="1"/>
</dbReference>